<dbReference type="RefSeq" id="WP_281832797.1">
    <property type="nucleotide sequence ID" value="NZ_BSDY01000001.1"/>
</dbReference>
<organism evidence="1 2">
    <name type="scientific">Propionigenium maris DSM 9537</name>
    <dbReference type="NCBI Taxonomy" id="1123000"/>
    <lineage>
        <taxon>Bacteria</taxon>
        <taxon>Fusobacteriati</taxon>
        <taxon>Fusobacteriota</taxon>
        <taxon>Fusobacteriia</taxon>
        <taxon>Fusobacteriales</taxon>
        <taxon>Fusobacteriaceae</taxon>
        <taxon>Propionigenium</taxon>
    </lineage>
</organism>
<dbReference type="Proteomes" id="UP001144471">
    <property type="component" value="Unassembled WGS sequence"/>
</dbReference>
<accession>A0A9W6GIV7</accession>
<gene>
    <name evidence="1" type="ORF">PM10SUCC1_02950</name>
</gene>
<dbReference type="AlphaFoldDB" id="A0A9W6GIV7"/>
<evidence type="ECO:0000313" key="1">
    <source>
        <dbReference type="EMBL" id="GLI54780.1"/>
    </source>
</evidence>
<evidence type="ECO:0000313" key="2">
    <source>
        <dbReference type="Proteomes" id="UP001144471"/>
    </source>
</evidence>
<comment type="caution">
    <text evidence="1">The sequence shown here is derived from an EMBL/GenBank/DDBJ whole genome shotgun (WGS) entry which is preliminary data.</text>
</comment>
<keyword evidence="2" id="KW-1185">Reference proteome</keyword>
<dbReference type="EMBL" id="BSDY01000001">
    <property type="protein sequence ID" value="GLI54780.1"/>
    <property type="molecule type" value="Genomic_DNA"/>
</dbReference>
<sequence>MFSKQTLIRRLKDHYQRTIGIKIDQKMALKIINESTVKWCDQYYIKRDGESWICKTIKFIESSDDKTFIPYYLSSEKGKGRIYLMKASLTPSVISRDFVCSHSFKG</sequence>
<proteinExistence type="predicted"/>
<protein>
    <submittedName>
        <fullName evidence="1">Uncharacterized protein</fullName>
    </submittedName>
</protein>
<name>A0A9W6GIV7_9FUSO</name>
<reference evidence="1" key="1">
    <citation type="submission" date="2022-12" db="EMBL/GenBank/DDBJ databases">
        <title>Reference genome sequencing for broad-spectrum identification of bacterial and archaeal isolates by mass spectrometry.</title>
        <authorList>
            <person name="Sekiguchi Y."/>
            <person name="Tourlousse D.M."/>
        </authorList>
    </citation>
    <scope>NUCLEOTIDE SEQUENCE</scope>
    <source>
        <strain evidence="1">10succ1</strain>
    </source>
</reference>